<feature type="domain" description="SpaA-like prealbumin fold" evidence="10">
    <location>
        <begin position="1135"/>
        <end position="1226"/>
    </location>
</feature>
<evidence type="ECO:0000256" key="4">
    <source>
        <dbReference type="ARBA" id="ARBA00022729"/>
    </source>
</evidence>
<evidence type="ECO:0000259" key="9">
    <source>
        <dbReference type="Pfam" id="PF17210"/>
    </source>
</evidence>
<keyword evidence="7" id="KW-0472">Membrane</keyword>
<keyword evidence="2" id="KW-0134">Cell wall</keyword>
<keyword evidence="5" id="KW-0572">Peptidoglycan-anchor</keyword>
<name>A0ABM8BB80_9BIFI</name>
<dbReference type="SUPFAM" id="SSF117074">
    <property type="entry name" value="Hypothetical protein PA1324"/>
    <property type="match status" value="1"/>
</dbReference>
<dbReference type="NCBIfam" id="TIGR01167">
    <property type="entry name" value="LPXTG_anchor"/>
    <property type="match status" value="1"/>
</dbReference>
<evidence type="ECO:0000259" key="8">
    <source>
        <dbReference type="Pfam" id="PF00746"/>
    </source>
</evidence>
<keyword evidence="7" id="KW-1133">Transmembrane helix</keyword>
<keyword evidence="4" id="KW-0732">Signal</keyword>
<dbReference type="Pfam" id="PF17210">
    <property type="entry name" value="SdrD_B"/>
    <property type="match status" value="1"/>
</dbReference>
<dbReference type="Pfam" id="PF00746">
    <property type="entry name" value="Gram_pos_anchor"/>
    <property type="match status" value="1"/>
</dbReference>
<feature type="domain" description="SD-repeat containing protein B" evidence="9">
    <location>
        <begin position="1008"/>
        <end position="1118"/>
    </location>
</feature>
<dbReference type="Proteomes" id="UP001321748">
    <property type="component" value="Chromosome"/>
</dbReference>
<reference evidence="11 12" key="1">
    <citation type="journal article" date="2023" name="Microbiol. Spectr.">
        <title>Symbiosis of Carpenter Bees with Uncharacterized Lactic Acid Bacteria Showing NAD Auxotrophy.</title>
        <authorList>
            <person name="Kawasaki S."/>
            <person name="Ozawa K."/>
            <person name="Mori T."/>
            <person name="Yamamoto A."/>
            <person name="Ito M."/>
            <person name="Ohkuma M."/>
            <person name="Sakamoto M."/>
            <person name="Matsutani M."/>
        </authorList>
    </citation>
    <scope>NUCLEOTIDE SEQUENCE [LARGE SCALE GENOMIC DNA]</scope>
    <source>
        <strain evidence="11 12">KimH</strain>
    </source>
</reference>
<feature type="region of interest" description="Disordered" evidence="6">
    <location>
        <begin position="727"/>
        <end position="746"/>
    </location>
</feature>
<dbReference type="InterPro" id="IPR033764">
    <property type="entry name" value="Sdr_B"/>
</dbReference>
<dbReference type="InterPro" id="IPR013783">
    <property type="entry name" value="Ig-like_fold"/>
</dbReference>
<dbReference type="InterPro" id="IPR019931">
    <property type="entry name" value="LPXTG_anchor"/>
</dbReference>
<evidence type="ECO:0000256" key="2">
    <source>
        <dbReference type="ARBA" id="ARBA00022512"/>
    </source>
</evidence>
<evidence type="ECO:0000313" key="12">
    <source>
        <dbReference type="Proteomes" id="UP001321748"/>
    </source>
</evidence>
<dbReference type="Pfam" id="PF17802">
    <property type="entry name" value="SpaA"/>
    <property type="match status" value="1"/>
</dbReference>
<feature type="compositionally biased region" description="Low complexity" evidence="6">
    <location>
        <begin position="734"/>
        <end position="745"/>
    </location>
</feature>
<dbReference type="InterPro" id="IPR041033">
    <property type="entry name" value="SpaA_PFL_dom_1"/>
</dbReference>
<evidence type="ECO:0000256" key="6">
    <source>
        <dbReference type="SAM" id="MobiDB-lite"/>
    </source>
</evidence>
<organism evidence="11 12">
    <name type="scientific">Bombiscardovia apis</name>
    <dbReference type="NCBI Taxonomy" id="2932182"/>
    <lineage>
        <taxon>Bacteria</taxon>
        <taxon>Bacillati</taxon>
        <taxon>Actinomycetota</taxon>
        <taxon>Actinomycetes</taxon>
        <taxon>Bifidobacteriales</taxon>
        <taxon>Bifidobacteriaceae</taxon>
        <taxon>Bombiscardovia</taxon>
    </lineage>
</organism>
<proteinExistence type="predicted"/>
<evidence type="ECO:0000256" key="7">
    <source>
        <dbReference type="SAM" id="Phobius"/>
    </source>
</evidence>
<keyword evidence="3" id="KW-0964">Secreted</keyword>
<gene>
    <name evidence="11" type="ORF">KIMH_02840</name>
</gene>
<sequence length="1285" mass="134103">MVVSADGTPPFDVVDKAGDDASDHNGIVRVNDLITYRVDFGVSGVHSANTTVRIVFPKGLMLDRLPAFCGQGSSLVPASAGEVSLPYTANSVDDLSEQTLSCNVGDRDAAAESFAVSVKVSNAVHNNAVLTPKALTLKGDNLTDVVTNKPLPSVRASSSLKWDLTMNGIQTDENTGGTWGPLLAYCPQDSTRMCMFTGYSLAIYSKANGKGAMPATEPVTVTVDLSPRKLFPDLTEAQYQQLETPSGRAKYGASVHDDINLIGWAPNFVAPRGSTDKSVRESGNVTFSQPAGPSTAATISIASTDWSLKTVPKTDTSGRAVPAEYAYAVSVPLSVYVPIDTIKEFGYYSNGTWSIQTRPTYTNIRMKGFEAGDVLTSSEQPTYNDYRQLPLWVRIPGGFDAVFGGIPGDPNNTPGQIFEPGMSIQVAGLPGGGTYRSGENKAAPGQRVVTQLWLGGSNSGMPTPVTHLSCSAWDSTKTQLTRLNLPNQIKDTLYGYPVHNEAVWVSGMWNDDSWTVNDPSRAPHLEVQYAGTATQPSSGADSSCSAGVTWYDAPEKVPGNDPTKAAQGIYTAVNRVRTYVVAPDPVGLVASRVAVTIQIGLTVAADNMPDGTLLPIWSTDIEVDREVSFAEALASPETWVSSYNSADHSGAPGDRLKLAHARVGVASGVRKGSSGVFVPQVAATGGDVVEFELRASLTSAGGADPVGHSVWLEDCLPAALEYVPSDGRGGGTRPVPSVVQSSTPSDARRPACAVGETYVRWVFDGQVVNDPVPVVVLAARVSGAADDGSYVNSVVVWSDADQSDLVSRTSTVAVRVDNIIGVAVDKRNLTAAVEVNRIGAKQVESNVWELSLRNSQPTTGGLTNPELVDVLPVSGVAGSSFSGTAKLKSVTVTRGDLPGNAVLVEYTSSSNVPRDPKVAVPASVKWCSQSQLGSAGCPVTVADTKAVRLTRPGVFASGESISATVAVDVVGDKTGDVVSNTAYAKITGLKDSVGPVDRAQKIVGSSLSGQVWWDLDGGGVRDASEPVVKSLLVRLAGTDGLGNAVSTYTWTNGSGKYSFMNLRSGSYRVSVDKSKSVGFTKQSQGSDRAIDSDVDANGVANVTLPVAGSEGSSSDAGLLTGSLSWSKVTGPTAGGVKPLAGSQWKITSASGGAVSDVTGTSLGLVVDCDTSGACQAGQVDVDPVRAGFKVAYLPAGSYVLTETKAPPGYVADTKEYAFTVDSAHVSVDLGRIVNVQQRMPGLPLTGGVSVMAYLLLGLAFLLGAGLFGVSRSRRLLSTLTRGRHQ</sequence>
<evidence type="ECO:0000313" key="11">
    <source>
        <dbReference type="EMBL" id="BDR54173.1"/>
    </source>
</evidence>
<accession>A0ABM8BB80</accession>
<comment type="subcellular location">
    <subcellularLocation>
        <location evidence="1">Secreted</location>
    </subcellularLocation>
</comment>
<evidence type="ECO:0000259" key="10">
    <source>
        <dbReference type="Pfam" id="PF17802"/>
    </source>
</evidence>
<keyword evidence="7" id="KW-0812">Transmembrane</keyword>
<dbReference type="EMBL" id="AP026800">
    <property type="protein sequence ID" value="BDR54173.1"/>
    <property type="molecule type" value="Genomic_DNA"/>
</dbReference>
<evidence type="ECO:0000256" key="5">
    <source>
        <dbReference type="ARBA" id="ARBA00023088"/>
    </source>
</evidence>
<feature type="domain" description="Gram-positive cocci surface proteins LPxTG" evidence="8">
    <location>
        <begin position="1236"/>
        <end position="1271"/>
    </location>
</feature>
<evidence type="ECO:0000256" key="1">
    <source>
        <dbReference type="ARBA" id="ARBA00004613"/>
    </source>
</evidence>
<protein>
    <submittedName>
        <fullName evidence="11">Uncharacterized protein</fullName>
    </submittedName>
</protein>
<keyword evidence="12" id="KW-1185">Reference proteome</keyword>
<dbReference type="Gene3D" id="2.60.40.10">
    <property type="entry name" value="Immunoglobulins"/>
    <property type="match status" value="2"/>
</dbReference>
<evidence type="ECO:0000256" key="3">
    <source>
        <dbReference type="ARBA" id="ARBA00022525"/>
    </source>
</evidence>
<feature type="transmembrane region" description="Helical" evidence="7">
    <location>
        <begin position="1250"/>
        <end position="1269"/>
    </location>
</feature>